<dbReference type="InterPro" id="IPR017853">
    <property type="entry name" value="GH"/>
</dbReference>
<evidence type="ECO:0000259" key="11">
    <source>
        <dbReference type="Pfam" id="PF00728"/>
    </source>
</evidence>
<feature type="domain" description="Beta-hexosaminidase eukaryotic type N-terminal" evidence="12">
    <location>
        <begin position="152"/>
        <end position="274"/>
    </location>
</feature>
<keyword evidence="3" id="KW-0732">Signal</keyword>
<keyword evidence="4 7" id="KW-0378">Hydrolase</keyword>
<comment type="catalytic activity">
    <reaction evidence="1 7">
        <text>Hydrolysis of terminal non-reducing N-acetyl-D-hexosamine residues in N-acetyl-beta-D-hexosaminides.</text>
        <dbReference type="EC" id="3.2.1.52"/>
    </reaction>
</comment>
<dbReference type="eggNOG" id="KOG2499">
    <property type="taxonomic scope" value="Eukaryota"/>
</dbReference>
<dbReference type="Gene3D" id="3.20.20.80">
    <property type="entry name" value="Glycosidases"/>
    <property type="match status" value="1"/>
</dbReference>
<keyword evidence="6 7" id="KW-0326">Glycosidase</keyword>
<keyword evidence="10" id="KW-0812">Transmembrane</keyword>
<evidence type="ECO:0000256" key="5">
    <source>
        <dbReference type="ARBA" id="ARBA00023180"/>
    </source>
</evidence>
<dbReference type="EMBL" id="AAZO01001843">
    <property type="status" value="NOT_ANNOTATED_CDS"/>
    <property type="molecule type" value="Genomic_DNA"/>
</dbReference>
<evidence type="ECO:0000313" key="13">
    <source>
        <dbReference type="EMBL" id="EEB12142.1"/>
    </source>
</evidence>
<protein>
    <recommendedName>
        <fullName evidence="7">Beta-hexosaminidase</fullName>
        <ecNumber evidence="7">3.2.1.52</ecNumber>
    </recommendedName>
</protein>
<dbReference type="PANTHER" id="PTHR22600">
    <property type="entry name" value="BETA-HEXOSAMINIDASE"/>
    <property type="match status" value="1"/>
</dbReference>
<dbReference type="PANTHER" id="PTHR22600:SF26">
    <property type="entry name" value="BETA-N-ACETYLHEXOSAMINIDASE"/>
    <property type="match status" value="1"/>
</dbReference>
<feature type="transmembrane region" description="Helical" evidence="10">
    <location>
        <begin position="94"/>
        <end position="114"/>
    </location>
</feature>
<dbReference type="GO" id="GO:0005886">
    <property type="term" value="C:plasma membrane"/>
    <property type="evidence" value="ECO:0007669"/>
    <property type="project" value="TreeGrafter"/>
</dbReference>
<dbReference type="FunCoup" id="E0VFI6">
    <property type="interactions" value="391"/>
</dbReference>
<evidence type="ECO:0000256" key="9">
    <source>
        <dbReference type="SAM" id="MobiDB-lite"/>
    </source>
</evidence>
<dbReference type="EnsemblMetazoa" id="PHUM157790-RA">
    <property type="protein sequence ID" value="PHUM157790-PA"/>
    <property type="gene ID" value="PHUM157790"/>
</dbReference>
<dbReference type="SUPFAM" id="SSF55545">
    <property type="entry name" value="beta-N-acetylhexosaminidase-like domain"/>
    <property type="match status" value="1"/>
</dbReference>
<keyword evidence="15" id="KW-1185">Reference proteome</keyword>
<evidence type="ECO:0000256" key="6">
    <source>
        <dbReference type="ARBA" id="ARBA00023295"/>
    </source>
</evidence>
<dbReference type="STRING" id="121224.E0VFI6"/>
<dbReference type="Pfam" id="PF14845">
    <property type="entry name" value="Glycohydro_20b2"/>
    <property type="match status" value="1"/>
</dbReference>
<dbReference type="Proteomes" id="UP000009046">
    <property type="component" value="Unassembled WGS sequence"/>
</dbReference>
<dbReference type="PRINTS" id="PR00738">
    <property type="entry name" value="GLHYDRLASE20"/>
</dbReference>
<dbReference type="OMA" id="NYCVEPP"/>
<dbReference type="OrthoDB" id="428480at2759"/>
<dbReference type="SUPFAM" id="SSF51445">
    <property type="entry name" value="(Trans)glycosidases"/>
    <property type="match status" value="1"/>
</dbReference>
<dbReference type="AlphaFoldDB" id="E0VFI6"/>
<proteinExistence type="inferred from homology"/>
<dbReference type="PIRSF" id="PIRSF001093">
    <property type="entry name" value="B-hxosamndse_ab_euk"/>
    <property type="match status" value="1"/>
</dbReference>
<evidence type="ECO:0000313" key="15">
    <source>
        <dbReference type="Proteomes" id="UP000009046"/>
    </source>
</evidence>
<dbReference type="GO" id="GO:0016231">
    <property type="term" value="F:beta-N-acetylglucosaminidase activity"/>
    <property type="evidence" value="ECO:0007669"/>
    <property type="project" value="TreeGrafter"/>
</dbReference>
<dbReference type="InterPro" id="IPR029019">
    <property type="entry name" value="HEX_eukaryotic_N"/>
</dbReference>
<dbReference type="RefSeq" id="XP_002424880.1">
    <property type="nucleotide sequence ID" value="XM_002424835.1"/>
</dbReference>
<dbReference type="CTD" id="8236531"/>
<dbReference type="KEGG" id="phu:Phum_PHUM157790"/>
<keyword evidence="10" id="KW-0472">Membrane</keyword>
<keyword evidence="10" id="KW-1133">Transmembrane helix</keyword>
<reference evidence="13" key="2">
    <citation type="submission" date="2007-04" db="EMBL/GenBank/DDBJ databases">
        <title>The genome of the human body louse.</title>
        <authorList>
            <consortium name="The Human Body Louse Genome Consortium"/>
            <person name="Kirkness E."/>
            <person name="Walenz B."/>
            <person name="Hass B."/>
            <person name="Bruggner R."/>
            <person name="Strausberg R."/>
        </authorList>
    </citation>
    <scope>NUCLEOTIDE SEQUENCE</scope>
    <source>
        <strain evidence="13">USDA</strain>
    </source>
</reference>
<dbReference type="EMBL" id="DS235113">
    <property type="protein sequence ID" value="EEB12142.1"/>
    <property type="molecule type" value="Genomic_DNA"/>
</dbReference>
<evidence type="ECO:0000256" key="4">
    <source>
        <dbReference type="ARBA" id="ARBA00022801"/>
    </source>
</evidence>
<dbReference type="GO" id="GO:0030203">
    <property type="term" value="P:glycosaminoglycan metabolic process"/>
    <property type="evidence" value="ECO:0007669"/>
    <property type="project" value="TreeGrafter"/>
</dbReference>
<dbReference type="Pfam" id="PF00728">
    <property type="entry name" value="Glyco_hydro_20"/>
    <property type="match status" value="1"/>
</dbReference>
<dbReference type="HOGENOM" id="CLU_007082_0_1_1"/>
<reference evidence="13" key="1">
    <citation type="submission" date="2007-04" db="EMBL/GenBank/DDBJ databases">
        <title>Annotation of Pediculus humanus corporis strain USDA.</title>
        <authorList>
            <person name="Kirkness E."/>
            <person name="Hannick L."/>
            <person name="Hass B."/>
            <person name="Bruggner R."/>
            <person name="Lawson D."/>
            <person name="Bidwell S."/>
            <person name="Joardar V."/>
            <person name="Caler E."/>
            <person name="Walenz B."/>
            <person name="Inman J."/>
            <person name="Schobel S."/>
            <person name="Galinsky K."/>
            <person name="Amedeo P."/>
            <person name="Strausberg R."/>
        </authorList>
    </citation>
    <scope>NUCLEOTIDE SEQUENCE</scope>
    <source>
        <strain evidence="13">USDA</strain>
    </source>
</reference>
<comment type="similarity">
    <text evidence="2 7">Belongs to the glycosyl hydrolase 20 family.</text>
</comment>
<sequence>MVYGKNIKPGQETNSVTSKKVTTGSSKMITPEERIDELIIEIQDRIEFLNDMEGLGKRKEYEFTMKQEIAAKLREIEKLDPTIAKKYFKKKKMYFFNLLTLIIVFVVVAPTQLIRGTWNCYDNKCVKEEIDLFEKSISIQECKVKCLKYGGLWPKPTGPFYVGNTTSQINVDKIHFEYQNEVPTSVSTLLTKAQNRFLYKIKKIGGEKEIKNVLFDVYIQFHIVDTNVTVFSTNVDESYKIQIIPPTSLNKVQITIEANNYLGARHGLETLSQLIFYDDIHKTYKMVDEATIFDRPIFTHRGILLDTARSFISTENILKILDIMAMDKLNTFHWHITDSQSFPYVSLAYPELSQNGAYSENQVYTQDDIKKIVSHGQSLGIRVLPEFDAPAHVGEGWSALGSDLITCFKWQPWRKYCVEPPCGQLDPTNEKVYEILGTIFKEYVDLFQSDLFHLGGDEVNINCWNSTTRIKQWMVNHKYPLTDSGYVKLWSEYQYKALQKLRQTKKDVHPQGILWTSTLTNPENIGKYIRPEDYIIQVWTLKTDQTIKSLLNNKFKIILSNYDELYFDCGGPGWVKSAEQNWCSPYISWRKVYKHSPYQIAKNLGIQLNEENKKLILGKQIDNHNVIHRLWPRTSALAERLWSNPSGDWIDAQFRMNHHRERLSNEGPTELLQPQWCYQNDGFCD</sequence>
<evidence type="ECO:0000256" key="2">
    <source>
        <dbReference type="ARBA" id="ARBA00006285"/>
    </source>
</evidence>
<accession>E0VFI6</accession>
<feature type="domain" description="Glycoside hydrolase family 20 catalytic" evidence="11">
    <location>
        <begin position="298"/>
        <end position="644"/>
    </location>
</feature>
<dbReference type="EC" id="3.2.1.52" evidence="7"/>
<evidence type="ECO:0000256" key="10">
    <source>
        <dbReference type="SAM" id="Phobius"/>
    </source>
</evidence>
<organism>
    <name type="scientific">Pediculus humanus subsp. corporis</name>
    <name type="common">Body louse</name>
    <dbReference type="NCBI Taxonomy" id="121224"/>
    <lineage>
        <taxon>Eukaryota</taxon>
        <taxon>Metazoa</taxon>
        <taxon>Ecdysozoa</taxon>
        <taxon>Arthropoda</taxon>
        <taxon>Hexapoda</taxon>
        <taxon>Insecta</taxon>
        <taxon>Pterygota</taxon>
        <taxon>Neoptera</taxon>
        <taxon>Paraneoptera</taxon>
        <taxon>Psocodea</taxon>
        <taxon>Troctomorpha</taxon>
        <taxon>Phthiraptera</taxon>
        <taxon>Anoplura</taxon>
        <taxon>Pediculidae</taxon>
        <taxon>Pediculus</taxon>
    </lineage>
</organism>
<gene>
    <name evidence="14" type="primary">8236531</name>
    <name evidence="13" type="ORF">Phum_PHUM157790</name>
</gene>
<dbReference type="CDD" id="cd06562">
    <property type="entry name" value="GH20_HexA_HexB-like"/>
    <property type="match status" value="1"/>
</dbReference>
<dbReference type="FunFam" id="3.20.20.80:FF:000063">
    <property type="entry name" value="Beta-hexosaminidase"/>
    <property type="match status" value="1"/>
</dbReference>
<feature type="active site" description="Proton donor" evidence="8">
    <location>
        <position position="458"/>
    </location>
</feature>
<keyword evidence="5" id="KW-0325">Glycoprotein</keyword>
<dbReference type="Pfam" id="PF05250">
    <property type="entry name" value="UPF0193"/>
    <property type="match status" value="1"/>
</dbReference>
<dbReference type="VEuPathDB" id="VectorBase:PHUM157790"/>
<dbReference type="Gene3D" id="3.30.379.10">
    <property type="entry name" value="Chitobiase/beta-hexosaminidase domain 2-like"/>
    <property type="match status" value="1"/>
</dbReference>
<evidence type="ECO:0000256" key="3">
    <source>
        <dbReference type="ARBA" id="ARBA00022729"/>
    </source>
</evidence>
<feature type="region of interest" description="Disordered" evidence="9">
    <location>
        <begin position="1"/>
        <end position="24"/>
    </location>
</feature>
<evidence type="ECO:0000256" key="7">
    <source>
        <dbReference type="PIRNR" id="PIRNR001093"/>
    </source>
</evidence>
<dbReference type="GO" id="GO:0005975">
    <property type="term" value="P:carbohydrate metabolic process"/>
    <property type="evidence" value="ECO:0007669"/>
    <property type="project" value="InterPro"/>
</dbReference>
<reference evidence="14" key="3">
    <citation type="submission" date="2020-05" db="UniProtKB">
        <authorList>
            <consortium name="EnsemblMetazoa"/>
        </authorList>
    </citation>
    <scope>IDENTIFICATION</scope>
    <source>
        <strain evidence="14">USDA</strain>
    </source>
</reference>
<feature type="compositionally biased region" description="Low complexity" evidence="9">
    <location>
        <begin position="13"/>
        <end position="24"/>
    </location>
</feature>
<evidence type="ECO:0000256" key="1">
    <source>
        <dbReference type="ARBA" id="ARBA00001231"/>
    </source>
</evidence>
<evidence type="ECO:0000256" key="8">
    <source>
        <dbReference type="PIRSR" id="PIRSR001093-1"/>
    </source>
</evidence>
<dbReference type="GeneID" id="8236531"/>
<evidence type="ECO:0000313" key="14">
    <source>
        <dbReference type="EnsemblMetazoa" id="PHUM157790-PA"/>
    </source>
</evidence>
<dbReference type="InterPro" id="IPR007914">
    <property type="entry name" value="UPF0193"/>
</dbReference>
<dbReference type="InterPro" id="IPR029018">
    <property type="entry name" value="Hex-like_dom2"/>
</dbReference>
<dbReference type="InParanoid" id="E0VFI6"/>
<dbReference type="InterPro" id="IPR025705">
    <property type="entry name" value="Beta_hexosaminidase_sua/sub"/>
</dbReference>
<dbReference type="InterPro" id="IPR015883">
    <property type="entry name" value="Glyco_hydro_20_cat"/>
</dbReference>
<evidence type="ECO:0000259" key="12">
    <source>
        <dbReference type="Pfam" id="PF14845"/>
    </source>
</evidence>
<name>E0VFI6_PEDHC</name>